<evidence type="ECO:0000313" key="2">
    <source>
        <dbReference type="Proteomes" id="UP000005508"/>
    </source>
</evidence>
<organism evidence="1 2">
    <name type="scientific">Aggregatibacter actinomycetemcomitans serotype e str. SC1083</name>
    <dbReference type="NCBI Taxonomy" id="907488"/>
    <lineage>
        <taxon>Bacteria</taxon>
        <taxon>Pseudomonadati</taxon>
        <taxon>Pseudomonadota</taxon>
        <taxon>Gammaproteobacteria</taxon>
        <taxon>Pasteurellales</taxon>
        <taxon>Pasteurellaceae</taxon>
        <taxon>Aggregatibacter</taxon>
    </lineage>
</organism>
<accession>G4A7F2</accession>
<gene>
    <name evidence="1" type="ORF">SC1083_0748</name>
</gene>
<evidence type="ECO:0000313" key="1">
    <source>
        <dbReference type="EMBL" id="EGY34356.1"/>
    </source>
</evidence>
<sequence length="39" mass="4437">MENSTITIPDILNIARSCCTRPVDKCKTREKPTALYIKI</sequence>
<dbReference type="PATRIC" id="fig|907488.3.peg.731"/>
<name>G4A7F2_AGGAC</name>
<protein>
    <submittedName>
        <fullName evidence="1">Uncharacterized protein</fullName>
    </submittedName>
</protein>
<comment type="caution">
    <text evidence="1">The sequence shown here is derived from an EMBL/GenBank/DDBJ whole genome shotgun (WGS) entry which is preliminary data.</text>
</comment>
<dbReference type="EMBL" id="AEJM01000016">
    <property type="protein sequence ID" value="EGY34356.1"/>
    <property type="molecule type" value="Genomic_DNA"/>
</dbReference>
<dbReference type="Proteomes" id="UP000005508">
    <property type="component" value="Unassembled WGS sequence"/>
</dbReference>
<dbReference type="AlphaFoldDB" id="G4A7F2"/>
<proteinExistence type="predicted"/>
<reference evidence="1 2" key="1">
    <citation type="submission" date="2010-10" db="EMBL/GenBank/DDBJ databases">
        <authorList>
            <person name="Chen C."/>
            <person name="Kittichotirat W."/>
            <person name="Asikainen S."/>
            <person name="Bumgarner R."/>
        </authorList>
    </citation>
    <scope>NUCLEOTIDE SEQUENCE [LARGE SCALE GENOMIC DNA]</scope>
    <source>
        <strain evidence="1 2">SC1083</strain>
    </source>
</reference>